<proteinExistence type="predicted"/>
<dbReference type="Proteomes" id="UP000245657">
    <property type="component" value="Unassembled WGS sequence"/>
</dbReference>
<sequence length="776" mass="80979">MRLWILVLLICLVVNSPFAAATNTSNLLFNLTTNITPVITQVPVVILPTITVPTSSPTMEVTQVPTTTEPTVTPTKEVTLVPSLKPITVPITTPKEPVIVSNITVTPTPTATPTLLPSLQPTIKPVISLKPGISNLNIQADSPITNLALSGNFSFISSPSGATVTFDGSSSGTTPVTVAVDESSSTPHTVKMEKSGYQDWTSTIDHNPAAGTTETITATLQASPLNGSISVTSTPSGATVAIDGSDIQTTPHTYPEIIPGSHTVTISKDGYTPYTTTVTVASGAESVVSAVLNQVSTTGSLTVNTYPWGAVIILNDVVYGITPAHFDAIPTGTYTMKLAKFGYQPVMQTIEISSGKESKVEVALPRYFPPTGTLSIRSFPSGGVVTLDGITRGVTPARIYGLNPDSYNVRVSIPGYLDWIGIVDVIAGRETSIYGTLTPKGTVIHTGSIAVTSTPSGASVILDSRPQGKTPMTLQNIPSGMHSLILTYPGYEPVTTTTTVQDGTTSQLSVSLNPYTTQNLTPGLITLSDDAASYLSIHGRTQALADFNNPSSGFSSDTKYILALDLNGTVLADVANPELVGVNLSKQNSDPVSSGLLISSLAKMGGGSLYVTNLTTGEKPVSLLYVRPAISGIILSAVTPVDGMTLPVFTGDPAQMKESVHAAVVHAKDLTREVAEADIETGSYSSTSNMLLHSFDPNSTADIDQNGVSTSGLLTAAAVDGGGYAWVPMFDGSDNSILTLGYAEMVDDSWGIWASSTEKGHEIIVMMDAVPVVVSV</sequence>
<dbReference type="RefSeq" id="WP_109967146.1">
    <property type="nucleotide sequence ID" value="NZ_CP176093.1"/>
</dbReference>
<feature type="domain" description="PEGA" evidence="1">
    <location>
        <begin position="227"/>
        <end position="294"/>
    </location>
</feature>
<accession>A0A2V2N841</accession>
<dbReference type="OrthoDB" id="95942at2157"/>
<feature type="domain" description="PEGA" evidence="1">
    <location>
        <begin position="156"/>
        <end position="221"/>
    </location>
</feature>
<name>A0A2V2N841_9EURY</name>
<protein>
    <recommendedName>
        <fullName evidence="1">PEGA domain-containing protein</fullName>
    </recommendedName>
</protein>
<dbReference type="Gene3D" id="2.60.40.1120">
    <property type="entry name" value="Carboxypeptidase-like, regulatory domain"/>
    <property type="match status" value="1"/>
</dbReference>
<comment type="caution">
    <text evidence="2">The sequence shown here is derived from an EMBL/GenBank/DDBJ whole genome shotgun (WGS) entry which is preliminary data.</text>
</comment>
<feature type="domain" description="PEGA" evidence="1">
    <location>
        <begin position="372"/>
        <end position="439"/>
    </location>
</feature>
<dbReference type="GeneID" id="97549197"/>
<organism evidence="2 3">
    <name type="scientific">Methanospirillum lacunae</name>
    <dbReference type="NCBI Taxonomy" id="668570"/>
    <lineage>
        <taxon>Archaea</taxon>
        <taxon>Methanobacteriati</taxon>
        <taxon>Methanobacteriota</taxon>
        <taxon>Stenosarchaea group</taxon>
        <taxon>Methanomicrobia</taxon>
        <taxon>Methanomicrobiales</taxon>
        <taxon>Methanospirillaceae</taxon>
        <taxon>Methanospirillum</taxon>
    </lineage>
</organism>
<evidence type="ECO:0000313" key="3">
    <source>
        <dbReference type="Proteomes" id="UP000245657"/>
    </source>
</evidence>
<dbReference type="PANTHER" id="PTHR36194">
    <property type="entry name" value="S-LAYER-LIKE PROTEIN"/>
    <property type="match status" value="1"/>
</dbReference>
<reference evidence="2 3" key="1">
    <citation type="submission" date="2018-05" db="EMBL/GenBank/DDBJ databases">
        <title>Draft genome of Methanospirillum lacunae Ki8-1.</title>
        <authorList>
            <person name="Dueholm M.S."/>
            <person name="Nielsen P.H."/>
            <person name="Bakmann L.F."/>
            <person name="Otzen D.E."/>
        </authorList>
    </citation>
    <scope>NUCLEOTIDE SEQUENCE [LARGE SCALE GENOMIC DNA]</scope>
    <source>
        <strain evidence="2 3">Ki8-1</strain>
    </source>
</reference>
<dbReference type="AlphaFoldDB" id="A0A2V2N841"/>
<keyword evidence="3" id="KW-1185">Reference proteome</keyword>
<feature type="domain" description="PEGA" evidence="1">
    <location>
        <begin position="299"/>
        <end position="365"/>
    </location>
</feature>
<evidence type="ECO:0000259" key="1">
    <source>
        <dbReference type="Pfam" id="PF08308"/>
    </source>
</evidence>
<dbReference type="Pfam" id="PF08308">
    <property type="entry name" value="PEGA"/>
    <property type="match status" value="5"/>
</dbReference>
<gene>
    <name evidence="2" type="ORF">DK846_01470</name>
</gene>
<dbReference type="EMBL" id="QGMY01000002">
    <property type="protein sequence ID" value="PWR73866.1"/>
    <property type="molecule type" value="Genomic_DNA"/>
</dbReference>
<feature type="domain" description="PEGA" evidence="1">
    <location>
        <begin position="447"/>
        <end position="514"/>
    </location>
</feature>
<dbReference type="InterPro" id="IPR013229">
    <property type="entry name" value="PEGA"/>
</dbReference>
<evidence type="ECO:0000313" key="2">
    <source>
        <dbReference type="EMBL" id="PWR73866.1"/>
    </source>
</evidence>
<dbReference type="PANTHER" id="PTHR36194:SF1">
    <property type="entry name" value="S-LAYER-LIKE PROTEIN"/>
    <property type="match status" value="1"/>
</dbReference>